<keyword evidence="5 6" id="KW-0472">Membrane</keyword>
<dbReference type="Pfam" id="PF03239">
    <property type="entry name" value="FTR1"/>
    <property type="match status" value="1"/>
</dbReference>
<protein>
    <submittedName>
        <fullName evidence="8">High-affinity iron transporter</fullName>
    </submittedName>
    <submittedName>
        <fullName evidence="7">Iron permease ftr1/fip1/efeu</fullName>
    </submittedName>
</protein>
<evidence type="ECO:0000256" key="2">
    <source>
        <dbReference type="ARBA" id="ARBA00008333"/>
    </source>
</evidence>
<feature type="transmembrane region" description="Helical" evidence="6">
    <location>
        <begin position="248"/>
        <end position="265"/>
    </location>
</feature>
<evidence type="ECO:0000256" key="6">
    <source>
        <dbReference type="SAM" id="Phobius"/>
    </source>
</evidence>
<dbReference type="EMBL" id="FNYT01000037">
    <property type="protein sequence ID" value="SEJ91110.1"/>
    <property type="molecule type" value="Genomic_DNA"/>
</dbReference>
<dbReference type="PANTHER" id="PTHR31632">
    <property type="entry name" value="IRON TRANSPORTER FTH1"/>
    <property type="match status" value="1"/>
</dbReference>
<dbReference type="Proteomes" id="UP000076878">
    <property type="component" value="Unassembled WGS sequence"/>
</dbReference>
<accession>A0A143Z7C5</accession>
<feature type="transmembrane region" description="Helical" evidence="6">
    <location>
        <begin position="6"/>
        <end position="29"/>
    </location>
</feature>
<organism evidence="7 9">
    <name type="scientific">Trichococcus ilyis</name>
    <dbReference type="NCBI Taxonomy" id="640938"/>
    <lineage>
        <taxon>Bacteria</taxon>
        <taxon>Bacillati</taxon>
        <taxon>Bacillota</taxon>
        <taxon>Bacilli</taxon>
        <taxon>Lactobacillales</taxon>
        <taxon>Carnobacteriaceae</taxon>
        <taxon>Trichococcus</taxon>
    </lineage>
</organism>
<sequence length="281" mass="31298">MDTFLPAFVMGFREGLEAFLIVGIILQYLRKSKNESLRKYVYYGTIGGIVASLGIGGILYILSKAIDRMDQVAKLWESGSSFVALALVTTFIYWMIKHGRNMVSTVESSVSQNLSAFGIASVAFIMVAREGVEVAIFTFAGQYGIAALFTGIAAALVLAVLINHSLVKVNLRMLFNITLAYLILQAGFLLGYGIHEGLSALGSLNLLSSENPLFIKAFDLSETIFYHKEGLLGLPMYVLFGWYSKPEILQFIMQYLYTGSLFYIWHRQIKQEARKLNSYAQ</sequence>
<dbReference type="InterPro" id="IPR004923">
    <property type="entry name" value="FTR1/Fip1/EfeU"/>
</dbReference>
<dbReference type="EMBL" id="FJNB01000021">
    <property type="protein sequence ID" value="CZR07125.1"/>
    <property type="molecule type" value="Genomic_DNA"/>
</dbReference>
<gene>
    <name evidence="8" type="ORF">SAMN05216375_13731</name>
    <name evidence="7" type="ORF">TR210_2400</name>
</gene>
<dbReference type="PANTHER" id="PTHR31632:SF2">
    <property type="entry name" value="PLASMA MEMBRANE IRON PERMEASE"/>
    <property type="match status" value="1"/>
</dbReference>
<evidence type="ECO:0000256" key="5">
    <source>
        <dbReference type="ARBA" id="ARBA00023136"/>
    </source>
</evidence>
<feature type="transmembrane region" description="Helical" evidence="6">
    <location>
        <begin position="75"/>
        <end position="96"/>
    </location>
</feature>
<dbReference type="STRING" id="640938.TR210_2400"/>
<evidence type="ECO:0000313" key="10">
    <source>
        <dbReference type="Proteomes" id="UP000199280"/>
    </source>
</evidence>
<evidence type="ECO:0000256" key="4">
    <source>
        <dbReference type="ARBA" id="ARBA00022989"/>
    </source>
</evidence>
<keyword evidence="3 6" id="KW-0812">Transmembrane</keyword>
<evidence type="ECO:0000256" key="1">
    <source>
        <dbReference type="ARBA" id="ARBA00004141"/>
    </source>
</evidence>
<reference evidence="8 10" key="2">
    <citation type="submission" date="2016-10" db="EMBL/GenBank/DDBJ databases">
        <authorList>
            <person name="Varghese N."/>
            <person name="Submissions S."/>
        </authorList>
    </citation>
    <scope>NUCLEOTIDE SEQUENCE [LARGE SCALE GENOMIC DNA]</scope>
    <source>
        <strain evidence="8 10">DSM 22150</strain>
    </source>
</reference>
<feature type="transmembrane region" description="Helical" evidence="6">
    <location>
        <begin position="174"/>
        <end position="194"/>
    </location>
</feature>
<proteinExistence type="inferred from homology"/>
<dbReference type="GO" id="GO:0033573">
    <property type="term" value="C:high-affinity iron permease complex"/>
    <property type="evidence" value="ECO:0007669"/>
    <property type="project" value="InterPro"/>
</dbReference>
<evidence type="ECO:0000313" key="8">
    <source>
        <dbReference type="EMBL" id="SEJ91110.1"/>
    </source>
</evidence>
<dbReference type="RefSeq" id="WP_204243802.1">
    <property type="nucleotide sequence ID" value="NZ_FJNB01000021.1"/>
</dbReference>
<dbReference type="AlphaFoldDB" id="A0A143Z7C5"/>
<evidence type="ECO:0000256" key="3">
    <source>
        <dbReference type="ARBA" id="ARBA00022692"/>
    </source>
</evidence>
<evidence type="ECO:0000313" key="7">
    <source>
        <dbReference type="EMBL" id="CZR07125.1"/>
    </source>
</evidence>
<feature type="transmembrane region" description="Helical" evidence="6">
    <location>
        <begin position="108"/>
        <end position="128"/>
    </location>
</feature>
<name>A0A143Z7C5_9LACT</name>
<feature type="transmembrane region" description="Helical" evidence="6">
    <location>
        <begin position="41"/>
        <end position="63"/>
    </location>
</feature>
<comment type="similarity">
    <text evidence="2">Belongs to the oxidase-dependent Fe transporter (OFeT) (TC 9.A.10.1) family.</text>
</comment>
<keyword evidence="4 6" id="KW-1133">Transmembrane helix</keyword>
<feature type="transmembrane region" description="Helical" evidence="6">
    <location>
        <begin position="134"/>
        <end position="162"/>
    </location>
</feature>
<evidence type="ECO:0000313" key="9">
    <source>
        <dbReference type="Proteomes" id="UP000076878"/>
    </source>
</evidence>
<comment type="subcellular location">
    <subcellularLocation>
        <location evidence="1">Membrane</location>
        <topology evidence="1">Multi-pass membrane protein</topology>
    </subcellularLocation>
</comment>
<reference evidence="7 9" key="1">
    <citation type="submission" date="2016-02" db="EMBL/GenBank/DDBJ databases">
        <authorList>
            <person name="Wen L."/>
            <person name="He K."/>
            <person name="Yang H."/>
        </authorList>
    </citation>
    <scope>NUCLEOTIDE SEQUENCE [LARGE SCALE GENOMIC DNA]</scope>
    <source>
        <strain evidence="7">Trichococcus_R210</strain>
    </source>
</reference>
<dbReference type="GO" id="GO:0015093">
    <property type="term" value="F:ferrous iron transmembrane transporter activity"/>
    <property type="evidence" value="ECO:0007669"/>
    <property type="project" value="TreeGrafter"/>
</dbReference>
<dbReference type="Proteomes" id="UP000199280">
    <property type="component" value="Unassembled WGS sequence"/>
</dbReference>
<keyword evidence="10" id="KW-1185">Reference proteome</keyword>